<dbReference type="PANTHER" id="PTHR34807">
    <property type="entry name" value="OS08G0270800 PROTEIN"/>
    <property type="match status" value="1"/>
</dbReference>
<feature type="coiled-coil region" evidence="1">
    <location>
        <begin position="68"/>
        <end position="95"/>
    </location>
</feature>
<dbReference type="AlphaFoldDB" id="A0AAW2RSC7"/>
<organism evidence="2">
    <name type="scientific">Sesamum calycinum</name>
    <dbReference type="NCBI Taxonomy" id="2727403"/>
    <lineage>
        <taxon>Eukaryota</taxon>
        <taxon>Viridiplantae</taxon>
        <taxon>Streptophyta</taxon>
        <taxon>Embryophyta</taxon>
        <taxon>Tracheophyta</taxon>
        <taxon>Spermatophyta</taxon>
        <taxon>Magnoliopsida</taxon>
        <taxon>eudicotyledons</taxon>
        <taxon>Gunneridae</taxon>
        <taxon>Pentapetalae</taxon>
        <taxon>asterids</taxon>
        <taxon>lamiids</taxon>
        <taxon>Lamiales</taxon>
        <taxon>Pedaliaceae</taxon>
        <taxon>Sesamum</taxon>
    </lineage>
</organism>
<accession>A0AAW2RSC7</accession>
<reference evidence="2" key="1">
    <citation type="submission" date="2020-06" db="EMBL/GenBank/DDBJ databases">
        <authorList>
            <person name="Li T."/>
            <person name="Hu X."/>
            <person name="Zhang T."/>
            <person name="Song X."/>
            <person name="Zhang H."/>
            <person name="Dai N."/>
            <person name="Sheng W."/>
            <person name="Hou X."/>
            <person name="Wei L."/>
        </authorList>
    </citation>
    <scope>NUCLEOTIDE SEQUENCE</scope>
    <source>
        <strain evidence="2">KEN8</strain>
        <tissue evidence="2">Leaf</tissue>
    </source>
</reference>
<name>A0AAW2RSC7_9LAMI</name>
<dbReference type="EMBL" id="JACGWM010000003">
    <property type="protein sequence ID" value="KAL0383053.1"/>
    <property type="molecule type" value="Genomic_DNA"/>
</dbReference>
<keyword evidence="1" id="KW-0175">Coiled coil</keyword>
<comment type="caution">
    <text evidence="2">The sequence shown here is derived from an EMBL/GenBank/DDBJ whole genome shotgun (WGS) entry which is preliminary data.</text>
</comment>
<evidence type="ECO:0000313" key="2">
    <source>
        <dbReference type="EMBL" id="KAL0383053.1"/>
    </source>
</evidence>
<evidence type="ECO:0000256" key="1">
    <source>
        <dbReference type="SAM" id="Coils"/>
    </source>
</evidence>
<dbReference type="PANTHER" id="PTHR34807:SF3">
    <property type="entry name" value="OS08G0270800 PROTEIN"/>
    <property type="match status" value="1"/>
</dbReference>
<reference evidence="2" key="2">
    <citation type="journal article" date="2024" name="Plant">
        <title>Genomic evolution and insights into agronomic trait innovations of Sesamum species.</title>
        <authorList>
            <person name="Miao H."/>
            <person name="Wang L."/>
            <person name="Qu L."/>
            <person name="Liu H."/>
            <person name="Sun Y."/>
            <person name="Le M."/>
            <person name="Wang Q."/>
            <person name="Wei S."/>
            <person name="Zheng Y."/>
            <person name="Lin W."/>
            <person name="Duan Y."/>
            <person name="Cao H."/>
            <person name="Xiong S."/>
            <person name="Wang X."/>
            <person name="Wei L."/>
            <person name="Li C."/>
            <person name="Ma Q."/>
            <person name="Ju M."/>
            <person name="Zhao R."/>
            <person name="Li G."/>
            <person name="Mu C."/>
            <person name="Tian Q."/>
            <person name="Mei H."/>
            <person name="Zhang T."/>
            <person name="Gao T."/>
            <person name="Zhang H."/>
        </authorList>
    </citation>
    <scope>NUCLEOTIDE SEQUENCE</scope>
    <source>
        <strain evidence="2">KEN8</strain>
    </source>
</reference>
<protein>
    <submittedName>
        <fullName evidence="2">Uncharacterized protein</fullName>
    </submittedName>
</protein>
<gene>
    <name evidence="2" type="ORF">Scaly_0592600</name>
</gene>
<sequence>MSVGVYQMFRSACTELTVCSDVKYGGEGAKWQLVGILAGSRKIRQLVLDSTPPYGVGVYEDAKARLKHQTLVQDYEELQKETDAMKSKLEAAKQRQLILDAEVRKKFAGEEIIKHSLTPVSELNHHKGRMRIRKETLAPNMIQILDKDHKERMDGANDATSKNSIAAFNLNQDSSPSMKDAFVPSQAPIFDLNEISTGDEDFQSNVEAMKFGEAKKSLIRGINDEWQTDLKLSTCRNAGEGNQRTPQAPLMLPLAFKYVGGLVVFKLVIAKHTNPHTKIVRIAYHATPYADRSNIPVVESEHATCCGSDLSFL</sequence>
<proteinExistence type="predicted"/>